<sequence length="74" mass="7276">MVHFISAGGLLLAVVQVRGTASPTLASVGPEIVTCAGAKSTVKSTSALSGAGLIILEASHLYLALLSLASAVNV</sequence>
<reference evidence="2" key="1">
    <citation type="journal article" date="2018" name="PLoS Negl. Trop. Dis.">
        <title>An insight into the salivary gland and fat body transcriptome of Panstrongylus lignarius (Hemiptera: Heteroptera), the main vector of Chagas disease in Peru.</title>
        <authorList>
            <person name="Nevoa J.C."/>
            <person name="Mendes M.T."/>
            <person name="da Silva M.V."/>
            <person name="Soares S.C."/>
            <person name="Oliveira C.J.F."/>
            <person name="Ribeiro J.M.C."/>
        </authorList>
    </citation>
    <scope>NUCLEOTIDE SEQUENCE</scope>
</reference>
<protein>
    <submittedName>
        <fullName evidence="2">Putative secreted protein</fullName>
    </submittedName>
</protein>
<evidence type="ECO:0000313" key="2">
    <source>
        <dbReference type="EMBL" id="JAW15905.1"/>
    </source>
</evidence>
<feature type="chain" id="PRO_5013030730" evidence="1">
    <location>
        <begin position="20"/>
        <end position="74"/>
    </location>
</feature>
<organism evidence="2">
    <name type="scientific">Panstrongylus lignarius</name>
    <dbReference type="NCBI Taxonomy" id="156445"/>
    <lineage>
        <taxon>Eukaryota</taxon>
        <taxon>Metazoa</taxon>
        <taxon>Ecdysozoa</taxon>
        <taxon>Arthropoda</taxon>
        <taxon>Hexapoda</taxon>
        <taxon>Insecta</taxon>
        <taxon>Pterygota</taxon>
        <taxon>Neoptera</taxon>
        <taxon>Paraneoptera</taxon>
        <taxon>Hemiptera</taxon>
        <taxon>Heteroptera</taxon>
        <taxon>Panheteroptera</taxon>
        <taxon>Cimicomorpha</taxon>
        <taxon>Reduviidae</taxon>
        <taxon>Triatominae</taxon>
        <taxon>Panstrongylus</taxon>
    </lineage>
</organism>
<proteinExistence type="predicted"/>
<dbReference type="EMBL" id="GFTR01000521">
    <property type="protein sequence ID" value="JAW15905.1"/>
    <property type="molecule type" value="Transcribed_RNA"/>
</dbReference>
<feature type="signal peptide" evidence="1">
    <location>
        <begin position="1"/>
        <end position="19"/>
    </location>
</feature>
<keyword evidence="1" id="KW-0732">Signal</keyword>
<dbReference type="AlphaFoldDB" id="A0A224XTP1"/>
<name>A0A224XTP1_9HEMI</name>
<evidence type="ECO:0000256" key="1">
    <source>
        <dbReference type="SAM" id="SignalP"/>
    </source>
</evidence>
<accession>A0A224XTP1</accession>